<reference evidence="2 3" key="1">
    <citation type="submission" date="2019-01" db="EMBL/GenBank/DDBJ databases">
        <authorList>
            <consortium name="Pathogen Informatics"/>
        </authorList>
    </citation>
    <scope>NUCLEOTIDE SEQUENCE [LARGE SCALE GENOMIC DNA]</scope>
    <source>
        <strain evidence="2 3">NCTC10172</strain>
    </source>
</reference>
<dbReference type="STRING" id="1408416.GCA_000702765_00513"/>
<evidence type="ECO:0000313" key="2">
    <source>
        <dbReference type="EMBL" id="VEU83275.1"/>
    </source>
</evidence>
<dbReference type="InterPro" id="IPR029044">
    <property type="entry name" value="Nucleotide-diphossugar_trans"/>
</dbReference>
<sequence>MPVYNASKYLNEAIDSILMQSYKDFELIVINDGFKDNSLDILLSYENKDKRIKVINQKNQGVLKTRLELIIIQMVNTLYL</sequence>
<dbReference type="InterPro" id="IPR001173">
    <property type="entry name" value="Glyco_trans_2-like"/>
</dbReference>
<dbReference type="AlphaFoldDB" id="A0A449BLG1"/>
<protein>
    <submittedName>
        <fullName evidence="2">Chondroitin polymerase</fullName>
    </submittedName>
</protein>
<name>A0A449BLG1_9MOLU</name>
<evidence type="ECO:0000313" key="3">
    <source>
        <dbReference type="Proteomes" id="UP000290909"/>
    </source>
</evidence>
<dbReference type="CDD" id="cd00761">
    <property type="entry name" value="Glyco_tranf_GTA_type"/>
    <property type="match status" value="1"/>
</dbReference>
<dbReference type="PANTHER" id="PTHR22916">
    <property type="entry name" value="GLYCOSYLTRANSFERASE"/>
    <property type="match status" value="1"/>
</dbReference>
<dbReference type="EMBL" id="LR215050">
    <property type="protein sequence ID" value="VEU83275.1"/>
    <property type="molecule type" value="Genomic_DNA"/>
</dbReference>
<accession>A0A449BLG1</accession>
<dbReference type="KEGG" id="ahk:NCTC10172_01350"/>
<dbReference type="SUPFAM" id="SSF53448">
    <property type="entry name" value="Nucleotide-diphospho-sugar transferases"/>
    <property type="match status" value="1"/>
</dbReference>
<organism evidence="2 3">
    <name type="scientific">Acholeplasma hippikon</name>
    <dbReference type="NCBI Taxonomy" id="264636"/>
    <lineage>
        <taxon>Bacteria</taxon>
        <taxon>Bacillati</taxon>
        <taxon>Mycoplasmatota</taxon>
        <taxon>Mollicutes</taxon>
        <taxon>Acholeplasmatales</taxon>
        <taxon>Acholeplasmataceae</taxon>
        <taxon>Acholeplasma</taxon>
    </lineage>
</organism>
<dbReference type="RefSeq" id="WP_035368753.1">
    <property type="nucleotide sequence ID" value="NZ_LR215050.1"/>
</dbReference>
<proteinExistence type="predicted"/>
<dbReference type="Pfam" id="PF00535">
    <property type="entry name" value="Glycos_transf_2"/>
    <property type="match status" value="1"/>
</dbReference>
<dbReference type="Gene3D" id="3.90.550.10">
    <property type="entry name" value="Spore Coat Polysaccharide Biosynthesis Protein SpsA, Chain A"/>
    <property type="match status" value="1"/>
</dbReference>
<dbReference type="PANTHER" id="PTHR22916:SF3">
    <property type="entry name" value="UDP-GLCNAC:BETAGAL BETA-1,3-N-ACETYLGLUCOSAMINYLTRANSFERASE-LIKE PROTEIN 1"/>
    <property type="match status" value="1"/>
</dbReference>
<evidence type="ECO:0000259" key="1">
    <source>
        <dbReference type="Pfam" id="PF00535"/>
    </source>
</evidence>
<feature type="domain" description="Glycosyltransferase 2-like" evidence="1">
    <location>
        <begin position="1"/>
        <end position="66"/>
    </location>
</feature>
<dbReference type="GO" id="GO:0016758">
    <property type="term" value="F:hexosyltransferase activity"/>
    <property type="evidence" value="ECO:0007669"/>
    <property type="project" value="UniProtKB-ARBA"/>
</dbReference>
<dbReference type="Proteomes" id="UP000290909">
    <property type="component" value="Chromosome"/>
</dbReference>
<keyword evidence="3" id="KW-1185">Reference proteome</keyword>
<gene>
    <name evidence="2" type="primary">kfoC</name>
    <name evidence="2" type="ORF">NCTC10172_01350</name>
</gene>